<organism evidence="4 5">
    <name type="scientific">Paraconexibacter antarcticus</name>
    <dbReference type="NCBI Taxonomy" id="2949664"/>
    <lineage>
        <taxon>Bacteria</taxon>
        <taxon>Bacillati</taxon>
        <taxon>Actinomycetota</taxon>
        <taxon>Thermoleophilia</taxon>
        <taxon>Solirubrobacterales</taxon>
        <taxon>Paraconexibacteraceae</taxon>
        <taxon>Paraconexibacter</taxon>
    </lineage>
</organism>
<evidence type="ECO:0000256" key="2">
    <source>
        <dbReference type="ARBA" id="ARBA00022496"/>
    </source>
</evidence>
<evidence type="ECO:0000313" key="5">
    <source>
        <dbReference type="Proteomes" id="UP001056035"/>
    </source>
</evidence>
<evidence type="ECO:0000256" key="1">
    <source>
        <dbReference type="ARBA" id="ARBA00008520"/>
    </source>
</evidence>
<dbReference type="Pfam" id="PF13416">
    <property type="entry name" value="SBP_bac_8"/>
    <property type="match status" value="1"/>
</dbReference>
<evidence type="ECO:0000256" key="3">
    <source>
        <dbReference type="ARBA" id="ARBA00022729"/>
    </source>
</evidence>
<gene>
    <name evidence="4" type="ORF">NBH00_20615</name>
</gene>
<dbReference type="PANTHER" id="PTHR30006:SF15">
    <property type="entry name" value="IRON-UTILIZATION PERIPLASMIC PROTEIN"/>
    <property type="match status" value="1"/>
</dbReference>
<dbReference type="SUPFAM" id="SSF53850">
    <property type="entry name" value="Periplasmic binding protein-like II"/>
    <property type="match status" value="1"/>
</dbReference>
<proteinExistence type="inferred from homology"/>
<keyword evidence="2" id="KW-0406">Ion transport</keyword>
<evidence type="ECO:0000313" key="4">
    <source>
        <dbReference type="EMBL" id="UTI63734.1"/>
    </source>
</evidence>
<reference evidence="4 5" key="1">
    <citation type="submission" date="2022-06" db="EMBL/GenBank/DDBJ databases">
        <title>Paraconexibacter antarcticus.</title>
        <authorList>
            <person name="Kim C.S."/>
        </authorList>
    </citation>
    <scope>NUCLEOTIDE SEQUENCE [LARGE SCALE GENOMIC DNA]</scope>
    <source>
        <strain evidence="4 5">02-257</strain>
    </source>
</reference>
<dbReference type="RefSeq" id="WP_254570456.1">
    <property type="nucleotide sequence ID" value="NZ_CP098502.1"/>
</dbReference>
<dbReference type="Gene3D" id="3.40.190.10">
    <property type="entry name" value="Periplasmic binding protein-like II"/>
    <property type="match status" value="2"/>
</dbReference>
<dbReference type="CDD" id="cd13543">
    <property type="entry name" value="PBP2_Fbp"/>
    <property type="match status" value="1"/>
</dbReference>
<protein>
    <submittedName>
        <fullName evidence="4">Iron ABC transporter substrate-binding protein</fullName>
    </submittedName>
</protein>
<keyword evidence="2" id="KW-0813">Transport</keyword>
<keyword evidence="2" id="KW-0410">Iron transport</keyword>
<sequence>MTACGGGGPSSGGAAGAKGPITVYSGQHEQTMAKLVTDFERRTGITVKLRSSDEGSLANQVLREGSASPADVFVAENPPALTVLEKQGLFAPAAASTLAKTPARYNDPNGQWVGVSARSAVLAYNTGELKAAQLPATLLALGGPQWKGKIGFAPTETDFQPLISELDALHGAGTAATWLKALKANGRVYDDNEALIAAVNRGEVAAGIMDHYYWYRLRDEVGAAKTTSALHYFGPGDAGALVDVSGAAVMKSSAHAAAAQRFLAYLVSRPAQRIIATSESYEYPLASGVKTARDLKPFGELKPPPISVDDLGDGRGPLRQLQDAGLL</sequence>
<dbReference type="PIRSF" id="PIRSF002825">
    <property type="entry name" value="CfbpA"/>
    <property type="match status" value="1"/>
</dbReference>
<accession>A0ABY5DS43</accession>
<keyword evidence="3" id="KW-0732">Signal</keyword>
<keyword evidence="2" id="KW-0408">Iron</keyword>
<dbReference type="EMBL" id="CP098502">
    <property type="protein sequence ID" value="UTI63734.1"/>
    <property type="molecule type" value="Genomic_DNA"/>
</dbReference>
<comment type="similarity">
    <text evidence="1">Belongs to the bacterial solute-binding protein 1 family.</text>
</comment>
<keyword evidence="5" id="KW-1185">Reference proteome</keyword>
<dbReference type="Proteomes" id="UP001056035">
    <property type="component" value="Chromosome"/>
</dbReference>
<name>A0ABY5DS43_9ACTN</name>
<dbReference type="InterPro" id="IPR006059">
    <property type="entry name" value="SBP"/>
</dbReference>
<dbReference type="PANTHER" id="PTHR30006">
    <property type="entry name" value="THIAMINE-BINDING PERIPLASMIC PROTEIN-RELATED"/>
    <property type="match status" value="1"/>
</dbReference>
<dbReference type="InterPro" id="IPR026045">
    <property type="entry name" value="Ferric-bd"/>
</dbReference>